<protein>
    <recommendedName>
        <fullName evidence="4">Phytoene synthase</fullName>
    </recommendedName>
</protein>
<evidence type="ECO:0008006" key="4">
    <source>
        <dbReference type="Google" id="ProtNLM"/>
    </source>
</evidence>
<dbReference type="InterPro" id="IPR033904">
    <property type="entry name" value="Trans_IPPS_HH"/>
</dbReference>
<accession>A0A6N6VTU8</accession>
<dbReference type="SFLD" id="SFLDS00005">
    <property type="entry name" value="Isoprenoid_Synthase_Type_I"/>
    <property type="match status" value="1"/>
</dbReference>
<evidence type="ECO:0000256" key="1">
    <source>
        <dbReference type="ARBA" id="ARBA00022679"/>
    </source>
</evidence>
<dbReference type="SFLD" id="SFLDG01018">
    <property type="entry name" value="Squalene/Phytoene_Synthase_Lik"/>
    <property type="match status" value="1"/>
</dbReference>
<dbReference type="InterPro" id="IPR044843">
    <property type="entry name" value="Trans_IPPS_bact-type"/>
</dbReference>
<dbReference type="Proteomes" id="UP000437748">
    <property type="component" value="Unassembled WGS sequence"/>
</dbReference>
<keyword evidence="1" id="KW-0808">Transferase</keyword>
<dbReference type="PANTHER" id="PTHR31480">
    <property type="entry name" value="BIFUNCTIONAL LYCOPENE CYCLASE/PHYTOENE SYNTHASE"/>
    <property type="match status" value="1"/>
</dbReference>
<dbReference type="SUPFAM" id="SSF48576">
    <property type="entry name" value="Terpenoid synthases"/>
    <property type="match status" value="1"/>
</dbReference>
<comment type="caution">
    <text evidence="2">The sequence shown here is derived from an EMBL/GenBank/DDBJ whole genome shotgun (WGS) entry which is preliminary data.</text>
</comment>
<dbReference type="AlphaFoldDB" id="A0A6N6VTU8"/>
<dbReference type="GO" id="GO:0051996">
    <property type="term" value="F:squalene synthase [NAD(P)H] activity"/>
    <property type="evidence" value="ECO:0007669"/>
    <property type="project" value="InterPro"/>
</dbReference>
<organism evidence="2 3">
    <name type="scientific">Silvanigrella paludirubra</name>
    <dbReference type="NCBI Taxonomy" id="2499159"/>
    <lineage>
        <taxon>Bacteria</taxon>
        <taxon>Pseudomonadati</taxon>
        <taxon>Bdellovibrionota</taxon>
        <taxon>Oligoflexia</taxon>
        <taxon>Silvanigrellales</taxon>
        <taxon>Silvanigrellaceae</taxon>
        <taxon>Silvanigrella</taxon>
    </lineage>
</organism>
<dbReference type="EMBL" id="WFLM01000003">
    <property type="protein sequence ID" value="KAB8039081.1"/>
    <property type="molecule type" value="Genomic_DNA"/>
</dbReference>
<dbReference type="GO" id="GO:0004311">
    <property type="term" value="F:geranylgeranyl diphosphate synthase activity"/>
    <property type="evidence" value="ECO:0007669"/>
    <property type="project" value="InterPro"/>
</dbReference>
<evidence type="ECO:0000313" key="3">
    <source>
        <dbReference type="Proteomes" id="UP000437748"/>
    </source>
</evidence>
<dbReference type="RefSeq" id="WP_153420480.1">
    <property type="nucleotide sequence ID" value="NZ_WFLM01000003.1"/>
</dbReference>
<keyword evidence="3" id="KW-1185">Reference proteome</keyword>
<dbReference type="Gene3D" id="1.10.600.10">
    <property type="entry name" value="Farnesyl Diphosphate Synthase"/>
    <property type="match status" value="1"/>
</dbReference>
<dbReference type="CDD" id="cd00683">
    <property type="entry name" value="Trans_IPPS_HH"/>
    <property type="match status" value="1"/>
</dbReference>
<dbReference type="OrthoDB" id="9807580at2"/>
<gene>
    <name evidence="2" type="ORF">GCL60_09510</name>
</gene>
<evidence type="ECO:0000313" key="2">
    <source>
        <dbReference type="EMBL" id="KAB8039081.1"/>
    </source>
</evidence>
<dbReference type="InterPro" id="IPR008949">
    <property type="entry name" value="Isoprenoid_synthase_dom_sf"/>
</dbReference>
<proteinExistence type="predicted"/>
<sequence>MKILEIQDAEIAKIENQDPIILSKIKNNVFYEWFYLEINKEDLHVILILSLKDCFEIKNTNSSENSSIYFTCYYKNKIVGYSYSFFEGNEEKEFKEKIFKWFNLETPSLELWFPDHSLKKYIQLSIDYPRDVSCIKTNKDIDLGSNKKHFWQFISYKNNANGFIKIFDLSPKFDLTNICKRKSNFYDFPLSIKLSKRNTNLYKFENANLYFDHNAGFESLYSIKDNWYWWHARNKNEYEVNYFFPHIEKMFHIGFINNELTSKIHSISKKELILKNSNTFFGLSYPKKINSIAFNEIQFNKTIESAPFYYRAKSVDNILSTIEVLNPKKIINDWNQKLLYSRKIHILKNISSESEISSYLNFSKICKKITWNHGKSFYISSLVLPIEQRNSSYFIYTLCRLIDDATDENILLNEPGSKFSTQLLNVFWSDDIEILDDFIPLLIKNISLSLYSVINYDSALDFIMNSRLLIKNLSLEKVYFEDLISGQLMDEHFSQPLNISDFNLYCYRVAGVVGIMMSKIFRTQKSPIALNAAEKLGSAMQITNILRDVKEDYDKKRIYIPISLFQKHKIENSLDFFSNEVNKQNKIEIIKDLSDIAILYYCESLEGIKYIPSFRARLCVKLMVAVYGSILGKILIDKSVIFKKRIVISHFKKMIIFLKVVIGFHPLKVAKLISKEELP</sequence>
<dbReference type="Pfam" id="PF00494">
    <property type="entry name" value="SQS_PSY"/>
    <property type="match status" value="1"/>
</dbReference>
<reference evidence="2 3" key="1">
    <citation type="submission" date="2019-10" db="EMBL/GenBank/DDBJ databases">
        <title>New species of Slilvanegrellaceae.</title>
        <authorList>
            <person name="Pitt A."/>
            <person name="Hahn M.W."/>
        </authorList>
    </citation>
    <scope>NUCLEOTIDE SEQUENCE [LARGE SCALE GENOMIC DNA]</scope>
    <source>
        <strain evidence="2 3">SP-Ram-0.45-NSY-1</strain>
    </source>
</reference>
<dbReference type="PROSITE" id="PS01044">
    <property type="entry name" value="SQUALEN_PHYTOEN_SYN_1"/>
    <property type="match status" value="1"/>
</dbReference>
<name>A0A6N6VTU8_9BACT</name>
<dbReference type="InterPro" id="IPR002060">
    <property type="entry name" value="Squ/phyt_synthse"/>
</dbReference>
<dbReference type="InterPro" id="IPR019845">
    <property type="entry name" value="Squalene/phytoene_synthase_CS"/>
</dbReference>
<dbReference type="GO" id="GO:0016117">
    <property type="term" value="P:carotenoid biosynthetic process"/>
    <property type="evidence" value="ECO:0007669"/>
    <property type="project" value="UniProtKB-ARBA"/>
</dbReference>
<dbReference type="PROSITE" id="PS01045">
    <property type="entry name" value="SQUALEN_PHYTOEN_SYN_2"/>
    <property type="match status" value="1"/>
</dbReference>
<dbReference type="SFLD" id="SFLDG01212">
    <property type="entry name" value="Phytoene_synthase_like"/>
    <property type="match status" value="1"/>
</dbReference>